<comment type="caution">
    <text evidence="2">The sequence shown here is derived from an EMBL/GenBank/DDBJ whole genome shotgun (WGS) entry which is preliminary data.</text>
</comment>
<keyword evidence="3" id="KW-1185">Reference proteome</keyword>
<feature type="compositionally biased region" description="Basic and acidic residues" evidence="1">
    <location>
        <begin position="109"/>
        <end position="123"/>
    </location>
</feature>
<evidence type="ECO:0000313" key="2">
    <source>
        <dbReference type="EMBL" id="RDX94481.1"/>
    </source>
</evidence>
<name>A0A371GVA6_MUCPR</name>
<evidence type="ECO:0000256" key="1">
    <source>
        <dbReference type="SAM" id="MobiDB-lite"/>
    </source>
</evidence>
<dbReference type="AlphaFoldDB" id="A0A371GVA6"/>
<accession>A0A371GVA6</accession>
<organism evidence="2 3">
    <name type="scientific">Mucuna pruriens</name>
    <name type="common">Velvet bean</name>
    <name type="synonym">Dolichos pruriens</name>
    <dbReference type="NCBI Taxonomy" id="157652"/>
    <lineage>
        <taxon>Eukaryota</taxon>
        <taxon>Viridiplantae</taxon>
        <taxon>Streptophyta</taxon>
        <taxon>Embryophyta</taxon>
        <taxon>Tracheophyta</taxon>
        <taxon>Spermatophyta</taxon>
        <taxon>Magnoliopsida</taxon>
        <taxon>eudicotyledons</taxon>
        <taxon>Gunneridae</taxon>
        <taxon>Pentapetalae</taxon>
        <taxon>rosids</taxon>
        <taxon>fabids</taxon>
        <taxon>Fabales</taxon>
        <taxon>Fabaceae</taxon>
        <taxon>Papilionoideae</taxon>
        <taxon>50 kb inversion clade</taxon>
        <taxon>NPAAA clade</taxon>
        <taxon>indigoferoid/millettioid clade</taxon>
        <taxon>Phaseoleae</taxon>
        <taxon>Mucuna</taxon>
    </lineage>
</organism>
<dbReference type="Proteomes" id="UP000257109">
    <property type="component" value="Unassembled WGS sequence"/>
</dbReference>
<proteinExistence type="predicted"/>
<sequence>MRLNLDKCVFEVQGEKFLSFMFTHRGIEANLNKCDAIIKMKSPQNVKEKPTSFHWNHDYEKAFQDFKKFLASPPILTRLVDGQDLYLYLACRSGPRGWKDIEPHILHQQDATRHKVSISDDRKTHPHPGHLDPMTTPLLPCSHNGSLKRSSHLIGTAKTRVSRKDDNLVNGAIRIHP</sequence>
<gene>
    <name evidence="2" type="ORF">CR513_23135</name>
</gene>
<dbReference type="SUPFAM" id="SSF56672">
    <property type="entry name" value="DNA/RNA polymerases"/>
    <property type="match status" value="1"/>
</dbReference>
<dbReference type="InterPro" id="IPR043502">
    <property type="entry name" value="DNA/RNA_pol_sf"/>
</dbReference>
<dbReference type="EMBL" id="QJKJ01004366">
    <property type="protein sequence ID" value="RDX94481.1"/>
    <property type="molecule type" value="Genomic_DNA"/>
</dbReference>
<dbReference type="OrthoDB" id="1431288at2759"/>
<protein>
    <recommendedName>
        <fullName evidence="4">Reverse transcriptase/retrotransposon-derived protein RNase H-like domain-containing protein</fullName>
    </recommendedName>
</protein>
<reference evidence="2" key="1">
    <citation type="submission" date="2018-05" db="EMBL/GenBank/DDBJ databases">
        <title>Draft genome of Mucuna pruriens seed.</title>
        <authorList>
            <person name="Nnadi N.E."/>
            <person name="Vos R."/>
            <person name="Hasami M.H."/>
            <person name="Devisetty U.K."/>
            <person name="Aguiy J.C."/>
        </authorList>
    </citation>
    <scope>NUCLEOTIDE SEQUENCE [LARGE SCALE GENOMIC DNA]</scope>
    <source>
        <strain evidence="2">JCA_2017</strain>
    </source>
</reference>
<feature type="region of interest" description="Disordered" evidence="1">
    <location>
        <begin position="109"/>
        <end position="142"/>
    </location>
</feature>
<evidence type="ECO:0008006" key="4">
    <source>
        <dbReference type="Google" id="ProtNLM"/>
    </source>
</evidence>
<evidence type="ECO:0000313" key="3">
    <source>
        <dbReference type="Proteomes" id="UP000257109"/>
    </source>
</evidence>
<feature type="non-terminal residue" evidence="2">
    <location>
        <position position="1"/>
    </location>
</feature>